<protein>
    <recommendedName>
        <fullName evidence="3">Polyketide cyclase / dehydrase and lipid transport</fullName>
    </recommendedName>
</protein>
<sequence>MVWEALTTPNRDPRRVWLIPHRGEVPPRVIEADRPHLVVWSSLWTNRPGYVIRFDLEPAGQGTSLRWTLLAPDEPAPEVVGGLRWRMNELINARLRYSFGQ</sequence>
<dbReference type="AlphaFoldDB" id="A0A2I2KVC4"/>
<gene>
    <name evidence="1" type="ORF">FRACA_350030</name>
</gene>
<dbReference type="Gene3D" id="3.30.530.20">
    <property type="match status" value="1"/>
</dbReference>
<dbReference type="Proteomes" id="UP000234331">
    <property type="component" value="Unassembled WGS sequence"/>
</dbReference>
<keyword evidence="2" id="KW-1185">Reference proteome</keyword>
<evidence type="ECO:0000313" key="1">
    <source>
        <dbReference type="EMBL" id="SNQ49606.1"/>
    </source>
</evidence>
<accession>A0A2I2KVC4</accession>
<dbReference type="InterPro" id="IPR023393">
    <property type="entry name" value="START-like_dom_sf"/>
</dbReference>
<evidence type="ECO:0000313" key="2">
    <source>
        <dbReference type="Proteomes" id="UP000234331"/>
    </source>
</evidence>
<proteinExistence type="predicted"/>
<evidence type="ECO:0008006" key="3">
    <source>
        <dbReference type="Google" id="ProtNLM"/>
    </source>
</evidence>
<dbReference type="SUPFAM" id="SSF55961">
    <property type="entry name" value="Bet v1-like"/>
    <property type="match status" value="1"/>
</dbReference>
<organism evidence="1 2">
    <name type="scientific">Frankia canadensis</name>
    <dbReference type="NCBI Taxonomy" id="1836972"/>
    <lineage>
        <taxon>Bacteria</taxon>
        <taxon>Bacillati</taxon>
        <taxon>Actinomycetota</taxon>
        <taxon>Actinomycetes</taxon>
        <taxon>Frankiales</taxon>
        <taxon>Frankiaceae</taxon>
        <taxon>Frankia</taxon>
    </lineage>
</organism>
<dbReference type="EMBL" id="FZMO01000279">
    <property type="protein sequence ID" value="SNQ49606.1"/>
    <property type="molecule type" value="Genomic_DNA"/>
</dbReference>
<reference evidence="1 2" key="1">
    <citation type="submission" date="2017-06" db="EMBL/GenBank/DDBJ databases">
        <authorList>
            <person name="Kim H.J."/>
            <person name="Triplett B.A."/>
        </authorList>
    </citation>
    <scope>NUCLEOTIDE SEQUENCE [LARGE SCALE GENOMIC DNA]</scope>
    <source>
        <strain evidence="1">FRACA_ARgP5</strain>
    </source>
</reference>
<name>A0A2I2KVC4_9ACTN</name>